<protein>
    <submittedName>
        <fullName evidence="2">Uncharacterized protein</fullName>
    </submittedName>
</protein>
<evidence type="ECO:0000313" key="3">
    <source>
        <dbReference type="Proteomes" id="UP000198598"/>
    </source>
</evidence>
<keyword evidence="1" id="KW-0472">Membrane</keyword>
<organism evidence="2 3">
    <name type="scientific">Spirosoma endophyticum</name>
    <dbReference type="NCBI Taxonomy" id="662367"/>
    <lineage>
        <taxon>Bacteria</taxon>
        <taxon>Pseudomonadati</taxon>
        <taxon>Bacteroidota</taxon>
        <taxon>Cytophagia</taxon>
        <taxon>Cytophagales</taxon>
        <taxon>Cytophagaceae</taxon>
        <taxon>Spirosoma</taxon>
    </lineage>
</organism>
<gene>
    <name evidence="2" type="ORF">SAMN05216167_1588</name>
</gene>
<feature type="transmembrane region" description="Helical" evidence="1">
    <location>
        <begin position="21"/>
        <end position="38"/>
    </location>
</feature>
<evidence type="ECO:0000256" key="1">
    <source>
        <dbReference type="SAM" id="Phobius"/>
    </source>
</evidence>
<dbReference type="AlphaFoldDB" id="A0A1I2I6B7"/>
<keyword evidence="1" id="KW-0812">Transmembrane</keyword>
<sequence>MSYLHNEDGYLLIFYRVDNTVIAHSNPVVIILVAAWHIEVLQLLMAMWFWLLCQILYFFEYSVLHLGRNAF</sequence>
<keyword evidence="1" id="KW-1133">Transmembrane helix</keyword>
<reference evidence="2 3" key="1">
    <citation type="submission" date="2016-10" db="EMBL/GenBank/DDBJ databases">
        <authorList>
            <person name="de Groot N.N."/>
        </authorList>
    </citation>
    <scope>NUCLEOTIDE SEQUENCE [LARGE SCALE GENOMIC DNA]</scope>
    <source>
        <strain evidence="2 3">DSM 26130</strain>
    </source>
</reference>
<dbReference type="STRING" id="662367.SAMN05216167_1588"/>
<keyword evidence="3" id="KW-1185">Reference proteome</keyword>
<accession>A0A1I2I6B7</accession>
<name>A0A1I2I6B7_9BACT</name>
<dbReference type="EMBL" id="FOLQ01000058">
    <property type="protein sequence ID" value="SFF37744.1"/>
    <property type="molecule type" value="Genomic_DNA"/>
</dbReference>
<proteinExistence type="predicted"/>
<dbReference type="Proteomes" id="UP000198598">
    <property type="component" value="Unassembled WGS sequence"/>
</dbReference>
<evidence type="ECO:0000313" key="2">
    <source>
        <dbReference type="EMBL" id="SFF37744.1"/>
    </source>
</evidence>
<feature type="transmembrane region" description="Helical" evidence="1">
    <location>
        <begin position="44"/>
        <end position="64"/>
    </location>
</feature>